<name>A0AAV0TI22_9STRA</name>
<dbReference type="Pfam" id="PF00335">
    <property type="entry name" value="Tetraspanin"/>
    <property type="match status" value="2"/>
</dbReference>
<evidence type="ECO:0000313" key="7">
    <source>
        <dbReference type="Proteomes" id="UP001159659"/>
    </source>
</evidence>
<evidence type="ECO:0000256" key="2">
    <source>
        <dbReference type="ARBA" id="ARBA00022692"/>
    </source>
</evidence>
<dbReference type="Proteomes" id="UP001159659">
    <property type="component" value="Unassembled WGS sequence"/>
</dbReference>
<comment type="caution">
    <text evidence="6">The sequence shown here is derived from an EMBL/GenBank/DDBJ whole genome shotgun (WGS) entry which is preliminary data.</text>
</comment>
<evidence type="ECO:0008006" key="8">
    <source>
        <dbReference type="Google" id="ProtNLM"/>
    </source>
</evidence>
<keyword evidence="3 5" id="KW-1133">Transmembrane helix</keyword>
<organism evidence="6 7">
    <name type="scientific">Peronospora farinosa</name>
    <dbReference type="NCBI Taxonomy" id="134698"/>
    <lineage>
        <taxon>Eukaryota</taxon>
        <taxon>Sar</taxon>
        <taxon>Stramenopiles</taxon>
        <taxon>Oomycota</taxon>
        <taxon>Peronosporomycetes</taxon>
        <taxon>Peronosporales</taxon>
        <taxon>Peronosporaceae</taxon>
        <taxon>Peronospora</taxon>
    </lineage>
</organism>
<feature type="transmembrane region" description="Helical" evidence="5">
    <location>
        <begin position="39"/>
        <end position="59"/>
    </location>
</feature>
<evidence type="ECO:0000313" key="6">
    <source>
        <dbReference type="EMBL" id="CAI5721890.1"/>
    </source>
</evidence>
<sequence>MRPSRTFLRLLTLLNCICGIVLLCLALHLVLLLQVKASVAVLMIWLSCCVVLLSILGFLGAGQATSCLLLLYFYINFLLLSGLFVSCYAAFFFHNVLESWMKRQWITDVFKALRNQTCCVTYSDTVQYLEHRVMLIGSVEVVCMVLIIASMYCVVRIVTVPIIMRSMLSVTNVIFMLLGTGLFGLGLSINVHDEMTAGKRWIAILFIVVGTLMVALSVLGTIASKAKSRSLLFIYMIGLGSCLLALMVYLISVYFSFSDNLASTYNAHTSSTLACDIGLPGCTNCTDVVSEMTRCEGVMHTYDNYWVSCNSTAPSNASTSTDNDCSKDMTVLNAKSDQGYTPNDIAKCGKCPEWSASDVQAYLQSTRHLLGLFALVVCLFVIIGFAGALVLRRSLAGYLTDSI</sequence>
<evidence type="ECO:0000256" key="1">
    <source>
        <dbReference type="ARBA" id="ARBA00004141"/>
    </source>
</evidence>
<dbReference type="PRINTS" id="PR00259">
    <property type="entry name" value="TMFOUR"/>
</dbReference>
<feature type="transmembrane region" description="Helical" evidence="5">
    <location>
        <begin position="201"/>
        <end position="220"/>
    </location>
</feature>
<protein>
    <recommendedName>
        <fullName evidence="8">Tetraspanin</fullName>
    </recommendedName>
</protein>
<comment type="subcellular location">
    <subcellularLocation>
        <location evidence="1">Membrane</location>
        <topology evidence="1">Multi-pass membrane protein</topology>
    </subcellularLocation>
</comment>
<keyword evidence="2 5" id="KW-0812">Transmembrane</keyword>
<gene>
    <name evidence="6" type="ORF">PFR002_LOCUS4320</name>
</gene>
<dbReference type="AlphaFoldDB" id="A0AAV0TI22"/>
<evidence type="ECO:0000256" key="4">
    <source>
        <dbReference type="ARBA" id="ARBA00023136"/>
    </source>
</evidence>
<evidence type="ECO:0000256" key="3">
    <source>
        <dbReference type="ARBA" id="ARBA00022989"/>
    </source>
</evidence>
<feature type="transmembrane region" description="Helical" evidence="5">
    <location>
        <begin position="12"/>
        <end position="33"/>
    </location>
</feature>
<dbReference type="EMBL" id="CANTFK010000663">
    <property type="protein sequence ID" value="CAI5721890.1"/>
    <property type="molecule type" value="Genomic_DNA"/>
</dbReference>
<feature type="transmembrane region" description="Helical" evidence="5">
    <location>
        <begin position="167"/>
        <end position="189"/>
    </location>
</feature>
<evidence type="ECO:0000256" key="5">
    <source>
        <dbReference type="SAM" id="Phobius"/>
    </source>
</evidence>
<dbReference type="InterPro" id="IPR018499">
    <property type="entry name" value="Tetraspanin/Peripherin"/>
</dbReference>
<feature type="transmembrane region" description="Helical" evidence="5">
    <location>
        <begin position="71"/>
        <end position="93"/>
    </location>
</feature>
<dbReference type="GO" id="GO:0016020">
    <property type="term" value="C:membrane"/>
    <property type="evidence" value="ECO:0007669"/>
    <property type="project" value="UniProtKB-SubCell"/>
</dbReference>
<keyword evidence="4 5" id="KW-0472">Membrane</keyword>
<proteinExistence type="predicted"/>
<feature type="transmembrane region" description="Helical" evidence="5">
    <location>
        <begin position="232"/>
        <end position="257"/>
    </location>
</feature>
<feature type="transmembrane region" description="Helical" evidence="5">
    <location>
        <begin position="369"/>
        <end position="391"/>
    </location>
</feature>
<accession>A0AAV0TI22</accession>
<reference evidence="6" key="1">
    <citation type="submission" date="2022-12" db="EMBL/GenBank/DDBJ databases">
        <authorList>
            <person name="Webb A."/>
        </authorList>
    </citation>
    <scope>NUCLEOTIDE SEQUENCE</scope>
    <source>
        <strain evidence="6">Pf2</strain>
    </source>
</reference>
<feature type="transmembrane region" description="Helical" evidence="5">
    <location>
        <begin position="133"/>
        <end position="155"/>
    </location>
</feature>